<name>A0A133XHG8_9RHOO</name>
<evidence type="ECO:0000313" key="1">
    <source>
        <dbReference type="EMBL" id="KXB30326.1"/>
    </source>
</evidence>
<accession>A0A133XHG8</accession>
<dbReference type="Pfam" id="PF14103">
    <property type="entry name" value="DUF4276"/>
    <property type="match status" value="1"/>
</dbReference>
<evidence type="ECO:0000313" key="2">
    <source>
        <dbReference type="Proteomes" id="UP000070186"/>
    </source>
</evidence>
<dbReference type="STRING" id="281362.AT959_13330"/>
<protein>
    <recommendedName>
        <fullName evidence="3">DUF4276 family protein</fullName>
    </recommendedName>
</protein>
<sequence>MAGNHTRVNILVEGQTEESFVRKLLVPHLANFDVWLTPRIIQTSKGHKGGVVSYGKLRHQVRQWCQQDPTARVTTLFDVYGLPTDFPGITDWNANQPAQIQVAALEANLQADIGQANLIPYMQLHEYEALLFSDLNAFGYADVSPQTITNWQAQLAQFAGPEDVNNSPQTAPSKRLIAHWPNYAHAKPHYGVLIASKIGLPAIRAACPRFNAWVTRLENL</sequence>
<gene>
    <name evidence="1" type="ORF">AT959_13330</name>
</gene>
<dbReference type="Proteomes" id="UP000070186">
    <property type="component" value="Unassembled WGS sequence"/>
</dbReference>
<dbReference type="AlphaFoldDB" id="A0A133XHG8"/>
<comment type="caution">
    <text evidence="1">The sequence shown here is derived from an EMBL/GenBank/DDBJ whole genome shotgun (WGS) entry which is preliminary data.</text>
</comment>
<reference evidence="1 2" key="1">
    <citation type="submission" date="2015-12" db="EMBL/GenBank/DDBJ databases">
        <title>Nitrous oxide reduction kinetics distinguish bacteria harboring typical versus atypical NosZ.</title>
        <authorList>
            <person name="Yoon S."/>
            <person name="Nissen S."/>
            <person name="Park D."/>
            <person name="Sanford R.A."/>
            <person name="Loeffler F.E."/>
        </authorList>
    </citation>
    <scope>NUCLEOTIDE SEQUENCE [LARGE SCALE GENOMIC DNA]</scope>
    <source>
        <strain evidence="1 2">ATCC BAA-841</strain>
    </source>
</reference>
<dbReference type="InterPro" id="IPR025455">
    <property type="entry name" value="DUF4276"/>
</dbReference>
<keyword evidence="2" id="KW-1185">Reference proteome</keyword>
<evidence type="ECO:0008006" key="3">
    <source>
        <dbReference type="Google" id="ProtNLM"/>
    </source>
</evidence>
<proteinExistence type="predicted"/>
<dbReference type="EMBL" id="LODL01000021">
    <property type="protein sequence ID" value="KXB30326.1"/>
    <property type="molecule type" value="Genomic_DNA"/>
</dbReference>
<dbReference type="RefSeq" id="WP_066883843.1">
    <property type="nucleotide sequence ID" value="NZ_LODL01000021.1"/>
</dbReference>
<organism evidence="1 2">
    <name type="scientific">Dechloromonas denitrificans</name>
    <dbReference type="NCBI Taxonomy" id="281362"/>
    <lineage>
        <taxon>Bacteria</taxon>
        <taxon>Pseudomonadati</taxon>
        <taxon>Pseudomonadota</taxon>
        <taxon>Betaproteobacteria</taxon>
        <taxon>Rhodocyclales</taxon>
        <taxon>Azonexaceae</taxon>
        <taxon>Dechloromonas</taxon>
    </lineage>
</organism>